<dbReference type="PANTHER" id="PTHR42978">
    <property type="entry name" value="QUORUM-QUENCHING LACTONASE YTNP-RELATED-RELATED"/>
    <property type="match status" value="1"/>
</dbReference>
<dbReference type="EMBL" id="CP043494">
    <property type="protein sequence ID" value="WNG52945.1"/>
    <property type="molecule type" value="Genomic_DNA"/>
</dbReference>
<keyword evidence="3" id="KW-0378">Hydrolase</keyword>
<evidence type="ECO:0000256" key="5">
    <source>
        <dbReference type="SAM" id="SignalP"/>
    </source>
</evidence>
<feature type="domain" description="Metallo-beta-lactamase" evidence="6">
    <location>
        <begin position="93"/>
        <end position="298"/>
    </location>
</feature>
<dbReference type="InterPro" id="IPR051013">
    <property type="entry name" value="MBL_superfamily_lactonases"/>
</dbReference>
<gene>
    <name evidence="7" type="ORF">F0U60_45375</name>
</gene>
<evidence type="ECO:0000256" key="4">
    <source>
        <dbReference type="ARBA" id="ARBA00022833"/>
    </source>
</evidence>
<evidence type="ECO:0000259" key="6">
    <source>
        <dbReference type="SMART" id="SM00849"/>
    </source>
</evidence>
<dbReference type="InterPro" id="IPR001279">
    <property type="entry name" value="Metallo-B-lactamas"/>
</dbReference>
<dbReference type="SMART" id="SM00849">
    <property type="entry name" value="Lactamase_B"/>
    <property type="match status" value="1"/>
</dbReference>
<dbReference type="SUPFAM" id="SSF56281">
    <property type="entry name" value="Metallo-hydrolase/oxidoreductase"/>
    <property type="match status" value="1"/>
</dbReference>
<evidence type="ECO:0000313" key="7">
    <source>
        <dbReference type="EMBL" id="WNG52945.1"/>
    </source>
</evidence>
<proteinExistence type="inferred from homology"/>
<keyword evidence="8" id="KW-1185">Reference proteome</keyword>
<dbReference type="InterPro" id="IPR036866">
    <property type="entry name" value="RibonucZ/Hydroxyglut_hydro"/>
</dbReference>
<evidence type="ECO:0000256" key="3">
    <source>
        <dbReference type="ARBA" id="ARBA00022801"/>
    </source>
</evidence>
<accession>A0ABY9XC31</accession>
<keyword evidence="4" id="KW-0862">Zinc</keyword>
<dbReference type="CDD" id="cd07720">
    <property type="entry name" value="OPHC2-like_MBL-fold"/>
    <property type="match status" value="1"/>
</dbReference>
<protein>
    <submittedName>
        <fullName evidence="7">MBL fold metallo-hydrolase</fullName>
    </submittedName>
</protein>
<reference evidence="7 8" key="1">
    <citation type="submission" date="2019-08" db="EMBL/GenBank/DDBJ databases">
        <title>Archangium and Cystobacter genomes.</title>
        <authorList>
            <person name="Chen I.-C.K."/>
            <person name="Wielgoss S."/>
        </authorList>
    </citation>
    <scope>NUCLEOTIDE SEQUENCE [LARGE SCALE GENOMIC DNA]</scope>
    <source>
        <strain evidence="7 8">Cbm 6</strain>
    </source>
</reference>
<keyword evidence="5" id="KW-0732">Signal</keyword>
<dbReference type="PANTHER" id="PTHR42978:SF6">
    <property type="entry name" value="QUORUM-QUENCHING LACTONASE YTNP-RELATED"/>
    <property type="match status" value="1"/>
</dbReference>
<keyword evidence="2" id="KW-0479">Metal-binding</keyword>
<feature type="chain" id="PRO_5045151800" evidence="5">
    <location>
        <begin position="32"/>
        <end position="325"/>
    </location>
</feature>
<comment type="similarity">
    <text evidence="1">Belongs to the metallo-beta-lactamase superfamily.</text>
</comment>
<evidence type="ECO:0000256" key="1">
    <source>
        <dbReference type="ARBA" id="ARBA00007749"/>
    </source>
</evidence>
<dbReference type="Proteomes" id="UP001611383">
    <property type="component" value="Chromosome"/>
</dbReference>
<evidence type="ECO:0000313" key="8">
    <source>
        <dbReference type="Proteomes" id="UP001611383"/>
    </source>
</evidence>
<dbReference type="Pfam" id="PF00753">
    <property type="entry name" value="Lactamase_B"/>
    <property type="match status" value="1"/>
</dbReference>
<feature type="signal peptide" evidence="5">
    <location>
        <begin position="1"/>
        <end position="31"/>
    </location>
</feature>
<dbReference type="Gene3D" id="3.60.15.10">
    <property type="entry name" value="Ribonuclease Z/Hydroxyacylglutathione hydrolase-like"/>
    <property type="match status" value="1"/>
</dbReference>
<sequence>MTLRTFLLRATLAVSLSAATGAVFAPSATHAAAPQVRTQAPGFYRMMLGDFEVTVISDGTLPLELDKVLTNTRPEHVKKLLADAHLNLPVETSVNAFLINTGSKLVLVDTGTGEFLGPSLNKLVPNLRAAGYEPEQIDAVLLTHIHTDHSGGLTVGGKQIFPKALVYADKREVDFWLNADNMEKAPADKKPRFQEARIALDSYVAAGRLKTFEGDTELFPGIRSIASPGHTPGHSFYSVESKGQKLVLWGDVMHVAAVQFPEPSVTIQYDVDSKAAAAQRAKAYADAAKQGYWVGVAHVSFPGLGHVRANGKGYTWVPANYSINQ</sequence>
<name>A0ABY9XC31_9BACT</name>
<evidence type="ECO:0000256" key="2">
    <source>
        <dbReference type="ARBA" id="ARBA00022723"/>
    </source>
</evidence>
<organism evidence="7 8">
    <name type="scientific">Archangium minus</name>
    <dbReference type="NCBI Taxonomy" id="83450"/>
    <lineage>
        <taxon>Bacteria</taxon>
        <taxon>Pseudomonadati</taxon>
        <taxon>Myxococcota</taxon>
        <taxon>Myxococcia</taxon>
        <taxon>Myxococcales</taxon>
        <taxon>Cystobacterineae</taxon>
        <taxon>Archangiaceae</taxon>
        <taxon>Archangium</taxon>
    </lineage>
</organism>